<reference evidence="7 8" key="1">
    <citation type="submission" date="2019-04" db="EMBL/GenBank/DDBJ databases">
        <title>Vagococcus sp. nov., isolated from faeces of yaks (Bos grunniens).</title>
        <authorList>
            <person name="Ge Y."/>
        </authorList>
    </citation>
    <scope>NUCLEOTIDE SEQUENCE [LARGE SCALE GENOMIC DNA]</scope>
    <source>
        <strain evidence="7 8">MN-17</strain>
    </source>
</reference>
<protein>
    <submittedName>
        <fullName evidence="7">Extracellular solute-binding protein</fullName>
    </submittedName>
</protein>
<evidence type="ECO:0000256" key="5">
    <source>
        <dbReference type="ARBA" id="ARBA00023288"/>
    </source>
</evidence>
<evidence type="ECO:0000256" key="3">
    <source>
        <dbReference type="ARBA" id="ARBA00023136"/>
    </source>
</evidence>
<dbReference type="InterPro" id="IPR050490">
    <property type="entry name" value="Bact_solute-bd_prot1"/>
</dbReference>
<evidence type="ECO:0000313" key="7">
    <source>
        <dbReference type="EMBL" id="QCI87242.1"/>
    </source>
</evidence>
<evidence type="ECO:0000256" key="6">
    <source>
        <dbReference type="SAM" id="SignalP"/>
    </source>
</evidence>
<dbReference type="Gene3D" id="3.40.190.10">
    <property type="entry name" value="Periplasmic binding protein-like II"/>
    <property type="match status" value="1"/>
</dbReference>
<keyword evidence="1" id="KW-1003">Cell membrane</keyword>
<dbReference type="InterPro" id="IPR006059">
    <property type="entry name" value="SBP"/>
</dbReference>
<gene>
    <name evidence="7" type="ORF">FA707_10005</name>
</gene>
<evidence type="ECO:0000256" key="2">
    <source>
        <dbReference type="ARBA" id="ARBA00022729"/>
    </source>
</evidence>
<organism evidence="7 8">
    <name type="scientific">Vagococcus zengguangii</name>
    <dbReference type="NCBI Taxonomy" id="2571750"/>
    <lineage>
        <taxon>Bacteria</taxon>
        <taxon>Bacillati</taxon>
        <taxon>Bacillota</taxon>
        <taxon>Bacilli</taxon>
        <taxon>Lactobacillales</taxon>
        <taxon>Enterococcaceae</taxon>
        <taxon>Vagococcus</taxon>
    </lineage>
</organism>
<keyword evidence="2 6" id="KW-0732">Signal</keyword>
<evidence type="ECO:0000313" key="8">
    <source>
        <dbReference type="Proteomes" id="UP000298615"/>
    </source>
</evidence>
<keyword evidence="4" id="KW-0564">Palmitate</keyword>
<evidence type="ECO:0000256" key="1">
    <source>
        <dbReference type="ARBA" id="ARBA00022475"/>
    </source>
</evidence>
<dbReference type="AlphaFoldDB" id="A0A4D7CVH9"/>
<proteinExistence type="predicted"/>
<dbReference type="PANTHER" id="PTHR43649">
    <property type="entry name" value="ARABINOSE-BINDING PROTEIN-RELATED"/>
    <property type="match status" value="1"/>
</dbReference>
<keyword evidence="5" id="KW-0449">Lipoprotein</keyword>
<sequence>MKLSKKILVGALLSSSLLVAAGCGKSGSSDKGDDEKVAVEVWLTPQWKGVYSADEDGADYDSFFKAAAEKYEKENPNVDISVQVIPGEQRSDKLSVAIQTKQLPDIFFDSSFALSEYAHMGVLEPLTDIIDDQTKSDISDAIWDNVTIGDDVYFYPFGHNPGTLVYNADMFKAAGLDQYIGDEHAIANWTPEDLQVITKKLKEANPDIAPMGLFAKNNQGDTWNMSYLRMFGNEFFGEDGKIVLNDASGVKALNYIDQLRKDGLTTAGAETLTSNDVNAMFQNQQVAISFTNSVLLNGVLADMENGKVQKFDARLANIPGETNPISFTYVTSSVVFNTGDDARTKAAKDFVKFFSSDEELVMASKNTLPVRESVISQLTAEMPYLAAYNENSEYLINFSNNTPGYAEIRNALFPELQALFTGDKTVEQALESFETNGNRIIEENQKKSVIVNK</sequence>
<keyword evidence="3" id="KW-0472">Membrane</keyword>
<keyword evidence="8" id="KW-1185">Reference proteome</keyword>
<accession>A0A4D7CVH9</accession>
<dbReference type="SUPFAM" id="SSF53850">
    <property type="entry name" value="Periplasmic binding protein-like II"/>
    <property type="match status" value="1"/>
</dbReference>
<feature type="chain" id="PRO_5039107814" evidence="6">
    <location>
        <begin position="21"/>
        <end position="453"/>
    </location>
</feature>
<dbReference type="EMBL" id="CP039712">
    <property type="protein sequence ID" value="QCI87242.1"/>
    <property type="molecule type" value="Genomic_DNA"/>
</dbReference>
<dbReference type="Pfam" id="PF01547">
    <property type="entry name" value="SBP_bac_1"/>
    <property type="match status" value="1"/>
</dbReference>
<feature type="signal peptide" evidence="6">
    <location>
        <begin position="1"/>
        <end position="20"/>
    </location>
</feature>
<dbReference type="KEGG" id="vao:FA707_10005"/>
<dbReference type="PROSITE" id="PS51257">
    <property type="entry name" value="PROKAR_LIPOPROTEIN"/>
    <property type="match status" value="1"/>
</dbReference>
<dbReference type="RefSeq" id="WP_136954064.1">
    <property type="nucleotide sequence ID" value="NZ_CP039712.1"/>
</dbReference>
<evidence type="ECO:0000256" key="4">
    <source>
        <dbReference type="ARBA" id="ARBA00023139"/>
    </source>
</evidence>
<dbReference type="Proteomes" id="UP000298615">
    <property type="component" value="Chromosome"/>
</dbReference>
<dbReference type="PANTHER" id="PTHR43649:SF33">
    <property type="entry name" value="POLYGALACTURONAN_RHAMNOGALACTURONAN-BINDING PROTEIN YTCQ"/>
    <property type="match status" value="1"/>
</dbReference>
<name>A0A4D7CVH9_9ENTE</name>